<gene>
    <name evidence="1" type="ORF">TTHERM_000998861</name>
</gene>
<dbReference type="AlphaFoldDB" id="W7XBH0"/>
<dbReference type="EMBL" id="GG662652">
    <property type="protein sequence ID" value="EWS73763.1"/>
    <property type="molecule type" value="Genomic_DNA"/>
</dbReference>
<dbReference type="KEGG" id="tet:TTHERM_000998861"/>
<protein>
    <submittedName>
        <fullName evidence="1">Uncharacterized protein</fullName>
    </submittedName>
</protein>
<proteinExistence type="predicted"/>
<dbReference type="GeneID" id="24441340"/>
<dbReference type="Proteomes" id="UP000009168">
    <property type="component" value="Unassembled WGS sequence"/>
</dbReference>
<reference evidence="2" key="1">
    <citation type="journal article" date="2006" name="PLoS Biol.">
        <title>Macronuclear genome sequence of the ciliate Tetrahymena thermophila, a model eukaryote.</title>
        <authorList>
            <person name="Eisen J.A."/>
            <person name="Coyne R.S."/>
            <person name="Wu M."/>
            <person name="Wu D."/>
            <person name="Thiagarajan M."/>
            <person name="Wortman J.R."/>
            <person name="Badger J.H."/>
            <person name="Ren Q."/>
            <person name="Amedeo P."/>
            <person name="Jones K.M."/>
            <person name="Tallon L.J."/>
            <person name="Delcher A.L."/>
            <person name="Salzberg S.L."/>
            <person name="Silva J.C."/>
            <person name="Haas B.J."/>
            <person name="Majoros W.H."/>
            <person name="Farzad M."/>
            <person name="Carlton J.M."/>
            <person name="Smith R.K. Jr."/>
            <person name="Garg J."/>
            <person name="Pearlman R.E."/>
            <person name="Karrer K.M."/>
            <person name="Sun L."/>
            <person name="Manning G."/>
            <person name="Elde N.C."/>
            <person name="Turkewitz A.P."/>
            <person name="Asai D.J."/>
            <person name="Wilkes D.E."/>
            <person name="Wang Y."/>
            <person name="Cai H."/>
            <person name="Collins K."/>
            <person name="Stewart B.A."/>
            <person name="Lee S.R."/>
            <person name="Wilamowska K."/>
            <person name="Weinberg Z."/>
            <person name="Ruzzo W.L."/>
            <person name="Wloga D."/>
            <person name="Gaertig J."/>
            <person name="Frankel J."/>
            <person name="Tsao C.-C."/>
            <person name="Gorovsky M.A."/>
            <person name="Keeling P.J."/>
            <person name="Waller R.F."/>
            <person name="Patron N.J."/>
            <person name="Cherry J.M."/>
            <person name="Stover N.A."/>
            <person name="Krieger C.J."/>
            <person name="del Toro C."/>
            <person name="Ryder H.F."/>
            <person name="Williamson S.C."/>
            <person name="Barbeau R.A."/>
            <person name="Hamilton E.P."/>
            <person name="Orias E."/>
        </authorList>
    </citation>
    <scope>NUCLEOTIDE SEQUENCE [LARGE SCALE GENOMIC DNA]</scope>
    <source>
        <strain evidence="2">SB210</strain>
    </source>
</reference>
<name>W7XBH0_TETTS</name>
<sequence length="103" mass="11986">MDQIQEGQFIKNIFVLQQNSFGYIISIVDLVKLITSISNPCLKQAFISYDANYVYSICPNDIIIYNRISFEQQFYTINRGISEANNVIRRKQLSLCFFDSVQL</sequence>
<dbReference type="RefSeq" id="XP_012653694.1">
    <property type="nucleotide sequence ID" value="XM_012798240.1"/>
</dbReference>
<dbReference type="InParanoid" id="W7XBH0"/>
<keyword evidence="2" id="KW-1185">Reference proteome</keyword>
<evidence type="ECO:0000313" key="2">
    <source>
        <dbReference type="Proteomes" id="UP000009168"/>
    </source>
</evidence>
<evidence type="ECO:0000313" key="1">
    <source>
        <dbReference type="EMBL" id="EWS73763.1"/>
    </source>
</evidence>
<organism evidence="1 2">
    <name type="scientific">Tetrahymena thermophila (strain SB210)</name>
    <dbReference type="NCBI Taxonomy" id="312017"/>
    <lineage>
        <taxon>Eukaryota</taxon>
        <taxon>Sar</taxon>
        <taxon>Alveolata</taxon>
        <taxon>Ciliophora</taxon>
        <taxon>Intramacronucleata</taxon>
        <taxon>Oligohymenophorea</taxon>
        <taxon>Hymenostomatida</taxon>
        <taxon>Tetrahymenina</taxon>
        <taxon>Tetrahymenidae</taxon>
        <taxon>Tetrahymena</taxon>
    </lineage>
</organism>
<accession>W7XBH0</accession>